<evidence type="ECO:0000313" key="3">
    <source>
        <dbReference type="Proteomes" id="UP001305414"/>
    </source>
</evidence>
<gene>
    <name evidence="2" type="ORF">RRF57_012722</name>
</gene>
<evidence type="ECO:0000313" key="2">
    <source>
        <dbReference type="EMBL" id="KAK5637010.1"/>
    </source>
</evidence>
<comment type="caution">
    <text evidence="2">The sequence shown here is derived from an EMBL/GenBank/DDBJ whole genome shotgun (WGS) entry which is preliminary data.</text>
</comment>
<feature type="region of interest" description="Disordered" evidence="1">
    <location>
        <begin position="106"/>
        <end position="131"/>
    </location>
</feature>
<reference evidence="2 3" key="1">
    <citation type="submission" date="2023-10" db="EMBL/GenBank/DDBJ databases">
        <title>Draft genome sequence of Xylaria bambusicola isolate GMP-LS, the root and basal stem rot pathogen of sugarcane in Indonesia.</title>
        <authorList>
            <person name="Selvaraj P."/>
            <person name="Muralishankar V."/>
            <person name="Muruganantham S."/>
            <person name="Sp S."/>
            <person name="Haryani S."/>
            <person name="Lau K.J.X."/>
            <person name="Naqvi N.I."/>
        </authorList>
    </citation>
    <scope>NUCLEOTIDE SEQUENCE [LARGE SCALE GENOMIC DNA]</scope>
    <source>
        <strain evidence="2">GMP-LS</strain>
    </source>
</reference>
<evidence type="ECO:0000256" key="1">
    <source>
        <dbReference type="SAM" id="MobiDB-lite"/>
    </source>
</evidence>
<proteinExistence type="predicted"/>
<name>A0AAN7Z4R6_9PEZI</name>
<sequence>MCGCTKTTYLCQCRHKERRVERCHIYQLRDEGSCWAWCFPNCRTTVRKHRLKRVCRDCGDYFYEKYGEELYKKFIQLFLEYKESKGWGKIAIDPRTVPREVLLKRQSAPPQLASRSDGQPRARGQPFQVHQPMVLMQPPVRRQGERRSSPVAEEIDRPPIRRHGTPFVHQPAPPSPSEGSVVTAISSLKATFVPKVSGAKAQRSEPSYVPNLNKPLPADPSLFVVGDSEDEDDNNTGHVEKPRVFTPDPEPVYDSTRLPLDFGIVPELAHLARDRRRGKRRHNRHPPKLQHPQPKHYKIPRRLRNPESVSDCSLVKRLTKAARKLVIPNLDWDEIDGKLVPREMTPLPGEPRTPTPPSSPATPKLLTTTGLYSPIDMAIANNAMLGLLVPGRRPKMSEPYSTRHNGALTTSPKSYFVTTEEDPNSPTGASVRVRRSRSHESVVVPPPQRLDGVLVPSASECPRHPNKGKGDPYADCIACRGLFFRERGLPSEAFVQQECRSATFEKRHSPVLVSVNLPERRYSCAVQACHCGDLKDTGKCTPCRQRDSISKQLQSDWI</sequence>
<dbReference type="EMBL" id="JAWHQM010000087">
    <property type="protein sequence ID" value="KAK5637010.1"/>
    <property type="molecule type" value="Genomic_DNA"/>
</dbReference>
<feature type="region of interest" description="Disordered" evidence="1">
    <location>
        <begin position="416"/>
        <end position="449"/>
    </location>
</feature>
<feature type="region of interest" description="Disordered" evidence="1">
    <location>
        <begin position="273"/>
        <end position="295"/>
    </location>
</feature>
<dbReference type="AlphaFoldDB" id="A0AAN7Z4R6"/>
<feature type="region of interest" description="Disordered" evidence="1">
    <location>
        <begin position="157"/>
        <end position="180"/>
    </location>
</feature>
<feature type="compositionally biased region" description="Pro residues" evidence="1">
    <location>
        <begin position="348"/>
        <end position="360"/>
    </location>
</feature>
<dbReference type="Proteomes" id="UP001305414">
    <property type="component" value="Unassembled WGS sequence"/>
</dbReference>
<accession>A0AAN7Z4R6</accession>
<keyword evidence="3" id="KW-1185">Reference proteome</keyword>
<organism evidence="2 3">
    <name type="scientific">Xylaria bambusicola</name>
    <dbReference type="NCBI Taxonomy" id="326684"/>
    <lineage>
        <taxon>Eukaryota</taxon>
        <taxon>Fungi</taxon>
        <taxon>Dikarya</taxon>
        <taxon>Ascomycota</taxon>
        <taxon>Pezizomycotina</taxon>
        <taxon>Sordariomycetes</taxon>
        <taxon>Xylariomycetidae</taxon>
        <taxon>Xylariales</taxon>
        <taxon>Xylariaceae</taxon>
        <taxon>Xylaria</taxon>
    </lineage>
</organism>
<feature type="region of interest" description="Disordered" evidence="1">
    <location>
        <begin position="342"/>
        <end position="364"/>
    </location>
</feature>
<feature type="region of interest" description="Disordered" evidence="1">
    <location>
        <begin position="229"/>
        <end position="250"/>
    </location>
</feature>
<protein>
    <submittedName>
        <fullName evidence="2">Uncharacterized protein</fullName>
    </submittedName>
</protein>